<dbReference type="GO" id="GO:0043190">
    <property type="term" value="C:ATP-binding cassette (ABC) transporter complex"/>
    <property type="evidence" value="ECO:0007669"/>
    <property type="project" value="InterPro"/>
</dbReference>
<feature type="region of interest" description="Disordered" evidence="7">
    <location>
        <begin position="1"/>
        <end position="22"/>
    </location>
</feature>
<organism evidence="9 10">
    <name type="scientific">Cellulosimicrobium cellulans</name>
    <name type="common">Arthrobacter luteus</name>
    <dbReference type="NCBI Taxonomy" id="1710"/>
    <lineage>
        <taxon>Bacteria</taxon>
        <taxon>Bacillati</taxon>
        <taxon>Actinomycetota</taxon>
        <taxon>Actinomycetes</taxon>
        <taxon>Micrococcales</taxon>
        <taxon>Promicromonosporaceae</taxon>
        <taxon>Cellulosimicrobium</taxon>
    </lineage>
</organism>
<evidence type="ECO:0000313" key="10">
    <source>
        <dbReference type="Proteomes" id="UP000196228"/>
    </source>
</evidence>
<reference evidence="9 10" key="1">
    <citation type="submission" date="2017-05" db="EMBL/GenBank/DDBJ databases">
        <authorList>
            <person name="Song R."/>
            <person name="Chenine A.L."/>
            <person name="Ruprecht R.M."/>
        </authorList>
    </citation>
    <scope>NUCLEOTIDE SEQUENCE [LARGE SCALE GENOMIC DNA]</scope>
    <source>
        <strain evidence="9 10">PSBB019</strain>
    </source>
</reference>
<name>A0A1Y0HY24_CELCE</name>
<comment type="similarity">
    <text evidence="6">Belongs to the ABC-2 integral membrane protein family.</text>
</comment>
<feature type="transmembrane region" description="Helical" evidence="6">
    <location>
        <begin position="268"/>
        <end position="291"/>
    </location>
</feature>
<evidence type="ECO:0000256" key="4">
    <source>
        <dbReference type="ARBA" id="ARBA00023136"/>
    </source>
</evidence>
<dbReference type="OrthoDB" id="670210at2"/>
<dbReference type="PANTHER" id="PTHR43229">
    <property type="entry name" value="NODULATION PROTEIN J"/>
    <property type="match status" value="1"/>
</dbReference>
<feature type="transmembrane region" description="Helical" evidence="6">
    <location>
        <begin position="68"/>
        <end position="91"/>
    </location>
</feature>
<evidence type="ECO:0000256" key="2">
    <source>
        <dbReference type="ARBA" id="ARBA00022692"/>
    </source>
</evidence>
<gene>
    <name evidence="9" type="ORF">CBR64_17290</name>
</gene>
<protein>
    <recommendedName>
        <fullName evidence="6">Transport permease protein</fullName>
    </recommendedName>
</protein>
<keyword evidence="3 6" id="KW-1133">Transmembrane helix</keyword>
<evidence type="ECO:0000259" key="8">
    <source>
        <dbReference type="PROSITE" id="PS51012"/>
    </source>
</evidence>
<feature type="transmembrane region" description="Helical" evidence="6">
    <location>
        <begin position="213"/>
        <end position="230"/>
    </location>
</feature>
<keyword evidence="4 6" id="KW-0472">Membrane</keyword>
<dbReference type="InterPro" id="IPR000412">
    <property type="entry name" value="ABC_2_transport"/>
</dbReference>
<evidence type="ECO:0000256" key="1">
    <source>
        <dbReference type="ARBA" id="ARBA00004141"/>
    </source>
</evidence>
<dbReference type="EMBL" id="CP021383">
    <property type="protein sequence ID" value="ARU52929.1"/>
    <property type="molecule type" value="Genomic_DNA"/>
</dbReference>
<evidence type="ECO:0000256" key="5">
    <source>
        <dbReference type="ARBA" id="ARBA00023251"/>
    </source>
</evidence>
<dbReference type="Proteomes" id="UP000196228">
    <property type="component" value="Chromosome"/>
</dbReference>
<keyword evidence="6" id="KW-0813">Transport</keyword>
<sequence length="294" mass="31194">MSAATTTTTTTPTTTPGPTDATLAARPRIQAGADRAVSDRTSLRATADHTLTMAYRGLLKIKRTPEQLFDVTLQPILFTLMFTYIFGGAIAGDVTSYLPIIIPGILVQTVITTSVVTGTQLREDMDKGVFDRFRSLPIARIAPLSGALLADTVRYLIATTLTFAMGYLMGYRPDGGLGAVALAGLLVIVCSWAVSWIFAFFGVVARTASSVQGISMIVLFPLTFLSNAFVQPDTMPGWLQGFVNVNPVSHLVTAVRELANTGTLGSDAAISLVGAAVIVAVFAPLTVRAYMRKA</sequence>
<dbReference type="PROSITE" id="PS51012">
    <property type="entry name" value="ABC_TM2"/>
    <property type="match status" value="1"/>
</dbReference>
<evidence type="ECO:0000256" key="3">
    <source>
        <dbReference type="ARBA" id="ARBA00022989"/>
    </source>
</evidence>
<evidence type="ECO:0000313" key="9">
    <source>
        <dbReference type="EMBL" id="ARU52929.1"/>
    </source>
</evidence>
<dbReference type="GO" id="GO:0140359">
    <property type="term" value="F:ABC-type transporter activity"/>
    <property type="evidence" value="ECO:0007669"/>
    <property type="project" value="InterPro"/>
</dbReference>
<keyword evidence="5" id="KW-0046">Antibiotic resistance</keyword>
<feature type="transmembrane region" description="Helical" evidence="6">
    <location>
        <begin position="138"/>
        <end position="157"/>
    </location>
</feature>
<comment type="subcellular location">
    <subcellularLocation>
        <location evidence="6">Cell membrane</location>
        <topology evidence="6">Multi-pass membrane protein</topology>
    </subcellularLocation>
    <subcellularLocation>
        <location evidence="1">Membrane</location>
        <topology evidence="1">Multi-pass membrane protein</topology>
    </subcellularLocation>
</comment>
<dbReference type="InterPro" id="IPR013525">
    <property type="entry name" value="ABC2_TM"/>
</dbReference>
<dbReference type="AlphaFoldDB" id="A0A1Y0HY24"/>
<proteinExistence type="inferred from homology"/>
<feature type="domain" description="ABC transmembrane type-2" evidence="8">
    <location>
        <begin position="66"/>
        <end position="293"/>
    </location>
</feature>
<dbReference type="RefSeq" id="WP_087471870.1">
    <property type="nucleotide sequence ID" value="NZ_CP021383.1"/>
</dbReference>
<keyword evidence="2 6" id="KW-0812">Transmembrane</keyword>
<dbReference type="PIRSF" id="PIRSF006648">
    <property type="entry name" value="DrrB"/>
    <property type="match status" value="1"/>
</dbReference>
<evidence type="ECO:0000256" key="7">
    <source>
        <dbReference type="SAM" id="MobiDB-lite"/>
    </source>
</evidence>
<dbReference type="PANTHER" id="PTHR43229:SF2">
    <property type="entry name" value="NODULATION PROTEIN J"/>
    <property type="match status" value="1"/>
</dbReference>
<accession>A0A1Y0HY24</accession>
<dbReference type="KEGG" id="cceu:CBR64_17290"/>
<evidence type="ECO:0000256" key="6">
    <source>
        <dbReference type="RuleBase" id="RU361157"/>
    </source>
</evidence>
<dbReference type="Pfam" id="PF01061">
    <property type="entry name" value="ABC2_membrane"/>
    <property type="match status" value="1"/>
</dbReference>
<feature type="transmembrane region" description="Helical" evidence="6">
    <location>
        <begin position="177"/>
        <end position="201"/>
    </location>
</feature>
<keyword evidence="6" id="KW-1003">Cell membrane</keyword>
<feature type="transmembrane region" description="Helical" evidence="6">
    <location>
        <begin position="97"/>
        <end position="117"/>
    </location>
</feature>
<dbReference type="GO" id="GO:0046677">
    <property type="term" value="P:response to antibiotic"/>
    <property type="evidence" value="ECO:0007669"/>
    <property type="project" value="UniProtKB-KW"/>
</dbReference>
<dbReference type="InterPro" id="IPR051784">
    <property type="entry name" value="Nod_factor_ABC_transporter"/>
</dbReference>
<dbReference type="InterPro" id="IPR047817">
    <property type="entry name" value="ABC2_TM_bact-type"/>
</dbReference>